<evidence type="ECO:0000259" key="5">
    <source>
        <dbReference type="PROSITE" id="PS50061"/>
    </source>
</evidence>
<feature type="domain" description="PNT" evidence="6">
    <location>
        <begin position="150"/>
        <end position="234"/>
    </location>
</feature>
<dbReference type="InterPro" id="IPR036388">
    <property type="entry name" value="WH-like_DNA-bd_sf"/>
</dbReference>
<dbReference type="InterPro" id="IPR013761">
    <property type="entry name" value="SAM/pointed_sf"/>
</dbReference>
<dbReference type="PROSITE" id="PS51433">
    <property type="entry name" value="PNT"/>
    <property type="match status" value="1"/>
</dbReference>
<evidence type="ECO:0000256" key="4">
    <source>
        <dbReference type="SAM" id="MobiDB-lite"/>
    </source>
</evidence>
<name>A0ABQ9E501_TEGGR</name>
<keyword evidence="2 3" id="KW-0238">DNA-binding</keyword>
<dbReference type="SUPFAM" id="SSF47769">
    <property type="entry name" value="SAM/Pointed domain"/>
    <property type="match status" value="1"/>
</dbReference>
<dbReference type="InterPro" id="IPR000418">
    <property type="entry name" value="Ets_dom"/>
</dbReference>
<protein>
    <submittedName>
        <fullName evidence="7">Uncharacterized protein</fullName>
    </submittedName>
</protein>
<accession>A0ABQ9E501</accession>
<evidence type="ECO:0000313" key="8">
    <source>
        <dbReference type="Proteomes" id="UP001217089"/>
    </source>
</evidence>
<reference evidence="7 8" key="1">
    <citation type="submission" date="2022-12" db="EMBL/GenBank/DDBJ databases">
        <title>Chromosome-level genome of Tegillarca granosa.</title>
        <authorList>
            <person name="Kim J."/>
        </authorList>
    </citation>
    <scope>NUCLEOTIDE SEQUENCE [LARGE SCALE GENOMIC DNA]</scope>
    <source>
        <strain evidence="7">Teg-2019</strain>
        <tissue evidence="7">Adductor muscle</tissue>
    </source>
</reference>
<comment type="similarity">
    <text evidence="1 3">Belongs to the ETS family.</text>
</comment>
<keyword evidence="8" id="KW-1185">Reference proteome</keyword>
<dbReference type="PROSITE" id="PS50061">
    <property type="entry name" value="ETS_DOMAIN_3"/>
    <property type="match status" value="1"/>
</dbReference>
<evidence type="ECO:0000313" key="7">
    <source>
        <dbReference type="EMBL" id="KAJ8299339.1"/>
    </source>
</evidence>
<dbReference type="InterPro" id="IPR036390">
    <property type="entry name" value="WH_DNA-bd_sf"/>
</dbReference>
<proteinExistence type="inferred from homology"/>
<dbReference type="InterPro" id="IPR003118">
    <property type="entry name" value="Pointed_dom"/>
</dbReference>
<keyword evidence="3" id="KW-0539">Nucleus</keyword>
<sequence>MSTRKFEAIDRYLVMSRSISQEEMDSEMLTIDQKVPQTLSLKSEDDVMFSLAMGAFPPLDPIPNVGCIQVSESNDQQVHGADSPKSFVDLDNIHGADVSFYSDEQVFIKNEEKQFNDCSMQGSYPCQNQEIVSIDQEIEENDVEFAIIQYQMKEIDHVCNILSIHHDPKQWTVEDARKWIVWHGREFNEPHINVDLFHMTGADLCLLTPEEFRCRTSVAGPDLYSQLYVWKNVSACRIESSVYSHSVVTAQPTIPQPSLSPCPSTASDDSSSSSSNLSYLPVYNSDDEYQPYSRPGCEKMPGESEHKQIKLWEFLKELLLHPESNSNCIKWINRDDGIFKIEDSVRVAKLWGRRKNRPNMNYDKLSRSIRQYYRKGIIKKTQHSKRLVYQFCKPCL</sequence>
<dbReference type="PROSITE" id="PS00346">
    <property type="entry name" value="ETS_DOMAIN_2"/>
    <property type="match status" value="1"/>
</dbReference>
<dbReference type="EMBL" id="JARBDR010000921">
    <property type="protein sequence ID" value="KAJ8299339.1"/>
    <property type="molecule type" value="Genomic_DNA"/>
</dbReference>
<gene>
    <name evidence="7" type="ORF">KUTeg_023399</name>
</gene>
<dbReference type="PROSITE" id="PS00345">
    <property type="entry name" value="ETS_DOMAIN_1"/>
    <property type="match status" value="1"/>
</dbReference>
<dbReference type="SUPFAM" id="SSF46785">
    <property type="entry name" value="Winged helix' DNA-binding domain"/>
    <property type="match status" value="1"/>
</dbReference>
<dbReference type="Pfam" id="PF00178">
    <property type="entry name" value="Ets"/>
    <property type="match status" value="1"/>
</dbReference>
<evidence type="ECO:0000256" key="1">
    <source>
        <dbReference type="ARBA" id="ARBA00005562"/>
    </source>
</evidence>
<evidence type="ECO:0000256" key="2">
    <source>
        <dbReference type="ARBA" id="ARBA00023125"/>
    </source>
</evidence>
<dbReference type="PRINTS" id="PR00454">
    <property type="entry name" value="ETSDOMAIN"/>
</dbReference>
<feature type="region of interest" description="Disordered" evidence="4">
    <location>
        <begin position="254"/>
        <end position="288"/>
    </location>
</feature>
<dbReference type="PANTHER" id="PTHR11849">
    <property type="entry name" value="ETS"/>
    <property type="match status" value="1"/>
</dbReference>
<dbReference type="Gene3D" id="1.10.150.50">
    <property type="entry name" value="Transcription Factor, Ets-1"/>
    <property type="match status" value="1"/>
</dbReference>
<organism evidence="7 8">
    <name type="scientific">Tegillarca granosa</name>
    <name type="common">Malaysian cockle</name>
    <name type="synonym">Anadara granosa</name>
    <dbReference type="NCBI Taxonomy" id="220873"/>
    <lineage>
        <taxon>Eukaryota</taxon>
        <taxon>Metazoa</taxon>
        <taxon>Spiralia</taxon>
        <taxon>Lophotrochozoa</taxon>
        <taxon>Mollusca</taxon>
        <taxon>Bivalvia</taxon>
        <taxon>Autobranchia</taxon>
        <taxon>Pteriomorphia</taxon>
        <taxon>Arcoida</taxon>
        <taxon>Arcoidea</taxon>
        <taxon>Arcidae</taxon>
        <taxon>Tegillarca</taxon>
    </lineage>
</organism>
<feature type="compositionally biased region" description="Low complexity" evidence="4">
    <location>
        <begin position="261"/>
        <end position="284"/>
    </location>
</feature>
<dbReference type="Pfam" id="PF02198">
    <property type="entry name" value="SAM_PNT"/>
    <property type="match status" value="1"/>
</dbReference>
<evidence type="ECO:0000256" key="3">
    <source>
        <dbReference type="RuleBase" id="RU004019"/>
    </source>
</evidence>
<dbReference type="SMART" id="SM00251">
    <property type="entry name" value="SAM_PNT"/>
    <property type="match status" value="1"/>
</dbReference>
<dbReference type="Proteomes" id="UP001217089">
    <property type="component" value="Unassembled WGS sequence"/>
</dbReference>
<dbReference type="InterPro" id="IPR046328">
    <property type="entry name" value="ETS_fam"/>
</dbReference>
<dbReference type="SMART" id="SM00413">
    <property type="entry name" value="ETS"/>
    <property type="match status" value="1"/>
</dbReference>
<comment type="subcellular location">
    <subcellularLocation>
        <location evidence="3">Nucleus</location>
    </subcellularLocation>
</comment>
<evidence type="ECO:0000259" key="6">
    <source>
        <dbReference type="PROSITE" id="PS51433"/>
    </source>
</evidence>
<dbReference type="Gene3D" id="1.10.10.10">
    <property type="entry name" value="Winged helix-like DNA-binding domain superfamily/Winged helix DNA-binding domain"/>
    <property type="match status" value="1"/>
</dbReference>
<dbReference type="PANTHER" id="PTHR11849:SF182">
    <property type="entry name" value="SAM POINTED DOMAIN-CONTAINING ETS TRANSCRIPTION FACTOR"/>
    <property type="match status" value="1"/>
</dbReference>
<comment type="caution">
    <text evidence="7">The sequence shown here is derived from an EMBL/GenBank/DDBJ whole genome shotgun (WGS) entry which is preliminary data.</text>
</comment>
<feature type="domain" description="ETS" evidence="5">
    <location>
        <begin position="309"/>
        <end position="392"/>
    </location>
</feature>